<dbReference type="PANTHER" id="PTHR11070">
    <property type="entry name" value="UVRD / RECB / PCRA DNA HELICASE FAMILY MEMBER"/>
    <property type="match status" value="1"/>
</dbReference>
<dbReference type="InterPro" id="IPR000212">
    <property type="entry name" value="DNA_helicase_UvrD/REP"/>
</dbReference>
<feature type="domain" description="UvrD-like helicase ATP-binding" evidence="16">
    <location>
        <begin position="40"/>
        <end position="340"/>
    </location>
</feature>
<dbReference type="STRING" id="37927.SA2016_2675"/>
<dbReference type="PROSITE" id="PS51198">
    <property type="entry name" value="UVRD_HELICASE_ATP_BIND"/>
    <property type="match status" value="1"/>
</dbReference>
<evidence type="ECO:0000256" key="7">
    <source>
        <dbReference type="ARBA" id="ARBA00022839"/>
    </source>
</evidence>
<dbReference type="InterPro" id="IPR038726">
    <property type="entry name" value="PDDEXK_AddAB-type"/>
</dbReference>
<dbReference type="Gene3D" id="3.40.50.300">
    <property type="entry name" value="P-loop containing nucleotide triphosphate hydrolases"/>
    <property type="match status" value="2"/>
</dbReference>
<dbReference type="OrthoDB" id="5240387at2"/>
<organism evidence="18 19">
    <name type="scientific">Sinomonas atrocyanea</name>
    <dbReference type="NCBI Taxonomy" id="37927"/>
    <lineage>
        <taxon>Bacteria</taxon>
        <taxon>Bacillati</taxon>
        <taxon>Actinomycetota</taxon>
        <taxon>Actinomycetes</taxon>
        <taxon>Micrococcales</taxon>
        <taxon>Micrococcaceae</taxon>
        <taxon>Sinomonas</taxon>
    </lineage>
</organism>
<keyword evidence="11" id="KW-0413">Isomerase</keyword>
<dbReference type="InterPro" id="IPR011604">
    <property type="entry name" value="PDDEXK-like_dom_sf"/>
</dbReference>
<dbReference type="InterPro" id="IPR013986">
    <property type="entry name" value="DExx_box_DNA_helicase_dom_sf"/>
</dbReference>
<dbReference type="AlphaFoldDB" id="A0A127A1L1"/>
<keyword evidence="7" id="KW-0269">Exonuclease</keyword>
<keyword evidence="19" id="KW-1185">Reference proteome</keyword>
<dbReference type="GO" id="GO:0005829">
    <property type="term" value="C:cytosol"/>
    <property type="evidence" value="ECO:0007669"/>
    <property type="project" value="TreeGrafter"/>
</dbReference>
<comment type="similarity">
    <text evidence="1">Belongs to the helicase family. UvrD subfamily.</text>
</comment>
<dbReference type="GO" id="GO:0005524">
    <property type="term" value="F:ATP binding"/>
    <property type="evidence" value="ECO:0007669"/>
    <property type="project" value="UniProtKB-UniRule"/>
</dbReference>
<evidence type="ECO:0000256" key="9">
    <source>
        <dbReference type="ARBA" id="ARBA00023125"/>
    </source>
</evidence>
<gene>
    <name evidence="18" type="ORF">SA2016_2675</name>
</gene>
<evidence type="ECO:0000256" key="8">
    <source>
        <dbReference type="ARBA" id="ARBA00022840"/>
    </source>
</evidence>
<evidence type="ECO:0000313" key="18">
    <source>
        <dbReference type="EMBL" id="AMM33340.1"/>
    </source>
</evidence>
<evidence type="ECO:0000256" key="5">
    <source>
        <dbReference type="ARBA" id="ARBA00022801"/>
    </source>
</evidence>
<dbReference type="Gene3D" id="1.10.10.160">
    <property type="match status" value="1"/>
</dbReference>
<dbReference type="Pfam" id="PF00580">
    <property type="entry name" value="UvrD-helicase"/>
    <property type="match status" value="1"/>
</dbReference>
<keyword evidence="2" id="KW-0540">Nuclease</keyword>
<dbReference type="EMBL" id="CP014518">
    <property type="protein sequence ID" value="AMM33340.1"/>
    <property type="molecule type" value="Genomic_DNA"/>
</dbReference>
<protein>
    <recommendedName>
        <fullName evidence="13">DNA 3'-5' helicase</fullName>
        <ecNumber evidence="13">5.6.2.4</ecNumber>
    </recommendedName>
</protein>
<evidence type="ECO:0000256" key="3">
    <source>
        <dbReference type="ARBA" id="ARBA00022741"/>
    </source>
</evidence>
<keyword evidence="4" id="KW-0227">DNA damage</keyword>
<dbReference type="InterPro" id="IPR027417">
    <property type="entry name" value="P-loop_NTPase"/>
</dbReference>
<reference evidence="18 19" key="1">
    <citation type="submission" date="2016-02" db="EMBL/GenBank/DDBJ databases">
        <title>Complete genome of Sinomonas atrocyanea KCTC 3377.</title>
        <authorList>
            <person name="Kim K.M."/>
        </authorList>
    </citation>
    <scope>NUCLEOTIDE SEQUENCE [LARGE SCALE GENOMIC DNA]</scope>
    <source>
        <strain evidence="18 19">KCTC 3377</strain>
    </source>
</reference>
<keyword evidence="6 15" id="KW-0347">Helicase</keyword>
<evidence type="ECO:0000256" key="13">
    <source>
        <dbReference type="ARBA" id="ARBA00034808"/>
    </source>
</evidence>
<dbReference type="SUPFAM" id="SSF52540">
    <property type="entry name" value="P-loop containing nucleoside triphosphate hydrolases"/>
    <property type="match status" value="1"/>
</dbReference>
<feature type="binding site" evidence="15">
    <location>
        <begin position="61"/>
        <end position="68"/>
    </location>
    <ligand>
        <name>ATP</name>
        <dbReference type="ChEBI" id="CHEBI:30616"/>
    </ligand>
</feature>
<evidence type="ECO:0000256" key="15">
    <source>
        <dbReference type="PROSITE-ProRule" id="PRU00560"/>
    </source>
</evidence>
<evidence type="ECO:0000256" key="10">
    <source>
        <dbReference type="ARBA" id="ARBA00023204"/>
    </source>
</evidence>
<dbReference type="InterPro" id="IPR014017">
    <property type="entry name" value="DNA_helicase_UvrD-like_C"/>
</dbReference>
<sequence>MTAIATPAAAPVARTAPAGAAPQLTLLAPKGRADAVPFSPSPDQEAVLALRPGSGPVLVWGAPGTGKSRVLVEAAAARVERDGLDPAGVLLLAPARAASARLRDAFTARLDRSLSAPPARTWQSYAFDLIRRARAEGRIDWLTRPPRLLSGAEQDLIVKELLEGHRASGRGPAWPQGFEAALSTRGFRHEVRELFDRVTEYGTTADELADLGARAGRPEWVAAAQLYTEYRDVLELRMPEAFDPAGIITAARMILLEDPELLAQERARLGLICVDDVQESSPSVLELLAVLGQGRDLIATAAPDVVVQGFRGARPGLVPSLRALLGTVTELSLGTSHRLPEGIAEAWRGVAQRISAVPGGQAARRLVPPPSTREEEGTARPAAEAHVLHSALHELRYLAHRIQEARLLGAVEYGQMAVIVRSGGRLEQIQRFLSGQGIPVKVPVAETAVRDEAAVRPLLTAFRVALRPEELTAETAVELLTSRIGGATALELRRLRQSLRQIELAAGGGRASDALLVEALEVPGALDPLGVEASAARRIARMIAKGRAAAEEPGATAETVLWALWDAAALSKRWYALAVSGGTLGLRADRDLDALMALFHTAERYVDRLPGASPAQFLDYLTEQELPMDTLAPRAQAEDAVELLTPASAAGREWRLVFVAGLQDGVWPNTRLRGELLGSTLFADCLDLGVVSALLVPTRSRLQDIRYDELRSFSAAISRATERLVCTAASTEDEVPSPFLDYVAPLPVGVTVRPYTEVPRTLGLRPLVAELRQSVEADDADAPYAAALLAALAAADAPGAHPGQWYGLAPLSSTGPVVPEDGTVYVSPSKVETATKNPLDWFVSAAGGEAATDFARSLGTLVHAIAQDLPEGTSADYLAELKRRWASLGLADTWEGELDFERAQAMVRKLAEYVRVNGRELLGVEVDFEASLGSVGTAEIAARTVLRGQVDRLELDEDGRLVVVDLKTGRRKPKAADLEQHAQLAAYQVAVVAGAFGEDAVLNRGPVPGGAELVQLGDGTVKLTVQQQAALEDAAWAVQLVERAAEVMAGDHFEARHEPGGGFTGGCRLPDICPLCARGRQVTE</sequence>
<evidence type="ECO:0000313" key="19">
    <source>
        <dbReference type="Proteomes" id="UP000070134"/>
    </source>
</evidence>
<evidence type="ECO:0000256" key="14">
    <source>
        <dbReference type="ARBA" id="ARBA00048988"/>
    </source>
</evidence>
<dbReference type="GO" id="GO:0043138">
    <property type="term" value="F:3'-5' DNA helicase activity"/>
    <property type="evidence" value="ECO:0007669"/>
    <property type="project" value="UniProtKB-EC"/>
</dbReference>
<evidence type="ECO:0000256" key="1">
    <source>
        <dbReference type="ARBA" id="ARBA00009922"/>
    </source>
</evidence>
<dbReference type="GO" id="GO:0004527">
    <property type="term" value="F:exonuclease activity"/>
    <property type="evidence" value="ECO:0007669"/>
    <property type="project" value="UniProtKB-KW"/>
</dbReference>
<dbReference type="Pfam" id="PF12705">
    <property type="entry name" value="PDDEXK_1"/>
    <property type="match status" value="1"/>
</dbReference>
<keyword evidence="9" id="KW-0238">DNA-binding</keyword>
<dbReference type="Gene3D" id="3.90.320.10">
    <property type="match status" value="1"/>
</dbReference>
<comment type="catalytic activity">
    <reaction evidence="14">
        <text>ATP + H2O = ADP + phosphate + H(+)</text>
        <dbReference type="Rhea" id="RHEA:13065"/>
        <dbReference type="ChEBI" id="CHEBI:15377"/>
        <dbReference type="ChEBI" id="CHEBI:15378"/>
        <dbReference type="ChEBI" id="CHEBI:30616"/>
        <dbReference type="ChEBI" id="CHEBI:43474"/>
        <dbReference type="ChEBI" id="CHEBI:456216"/>
        <dbReference type="EC" id="5.6.2.4"/>
    </reaction>
</comment>
<evidence type="ECO:0000256" key="4">
    <source>
        <dbReference type="ARBA" id="ARBA00022763"/>
    </source>
</evidence>
<keyword evidence="10" id="KW-0234">DNA repair</keyword>
<dbReference type="PROSITE" id="PS51217">
    <property type="entry name" value="UVRD_HELICASE_CTER"/>
    <property type="match status" value="1"/>
</dbReference>
<comment type="catalytic activity">
    <reaction evidence="12">
        <text>Couples ATP hydrolysis with the unwinding of duplex DNA by translocating in the 3'-5' direction.</text>
        <dbReference type="EC" id="5.6.2.4"/>
    </reaction>
</comment>
<dbReference type="RefSeq" id="WP_066498862.1">
    <property type="nucleotide sequence ID" value="NZ_BJMO01000033.1"/>
</dbReference>
<dbReference type="KEGG" id="satk:SA2016_2675"/>
<keyword evidence="3 15" id="KW-0547">Nucleotide-binding</keyword>
<evidence type="ECO:0000259" key="17">
    <source>
        <dbReference type="PROSITE" id="PS51217"/>
    </source>
</evidence>
<evidence type="ECO:0000256" key="11">
    <source>
        <dbReference type="ARBA" id="ARBA00023235"/>
    </source>
</evidence>
<accession>A0A127A1L1</accession>
<proteinExistence type="inferred from homology"/>
<dbReference type="EC" id="5.6.2.4" evidence="13"/>
<feature type="domain" description="UvrD-like helicase C-terminal" evidence="17">
    <location>
        <begin position="348"/>
        <end position="651"/>
    </location>
</feature>
<dbReference type="GO" id="GO:0003677">
    <property type="term" value="F:DNA binding"/>
    <property type="evidence" value="ECO:0007669"/>
    <property type="project" value="UniProtKB-KW"/>
</dbReference>
<dbReference type="PANTHER" id="PTHR11070:SF59">
    <property type="entry name" value="DNA 3'-5' HELICASE"/>
    <property type="match status" value="1"/>
</dbReference>
<dbReference type="GO" id="GO:0033202">
    <property type="term" value="C:DNA helicase complex"/>
    <property type="evidence" value="ECO:0007669"/>
    <property type="project" value="TreeGrafter"/>
</dbReference>
<dbReference type="GO" id="GO:0000725">
    <property type="term" value="P:recombinational repair"/>
    <property type="evidence" value="ECO:0007669"/>
    <property type="project" value="TreeGrafter"/>
</dbReference>
<evidence type="ECO:0000259" key="16">
    <source>
        <dbReference type="PROSITE" id="PS51198"/>
    </source>
</evidence>
<dbReference type="InterPro" id="IPR014016">
    <property type="entry name" value="UvrD-like_ATP-bd"/>
</dbReference>
<evidence type="ECO:0000256" key="2">
    <source>
        <dbReference type="ARBA" id="ARBA00022722"/>
    </source>
</evidence>
<name>A0A127A1L1_9MICC</name>
<dbReference type="Proteomes" id="UP000070134">
    <property type="component" value="Chromosome"/>
</dbReference>
<evidence type="ECO:0000256" key="6">
    <source>
        <dbReference type="ARBA" id="ARBA00022806"/>
    </source>
</evidence>
<evidence type="ECO:0000256" key="12">
    <source>
        <dbReference type="ARBA" id="ARBA00034617"/>
    </source>
</evidence>
<keyword evidence="8 15" id="KW-0067">ATP-binding</keyword>
<keyword evidence="5 15" id="KW-0378">Hydrolase</keyword>
<dbReference type="Gene3D" id="1.10.486.10">
    <property type="entry name" value="PCRA, domain 4"/>
    <property type="match status" value="1"/>
</dbReference>
<dbReference type="PATRIC" id="fig|37927.3.peg.2752"/>